<feature type="region of interest" description="Disordered" evidence="4">
    <location>
        <begin position="294"/>
        <end position="384"/>
    </location>
</feature>
<name>A0A7N0RGV5_KALFE</name>
<dbReference type="OMA" id="ISARPCI"/>
<dbReference type="Gramene" id="Kaladp0011s0435.1.v1.1">
    <property type="protein sequence ID" value="Kaladp0011s0435.1.v1.1"/>
    <property type="gene ID" value="Kaladp0011s0435.v1.1"/>
</dbReference>
<organism evidence="5 6">
    <name type="scientific">Kalanchoe fedtschenkoi</name>
    <name type="common">Lavender scallops</name>
    <name type="synonym">South American air plant</name>
    <dbReference type="NCBI Taxonomy" id="63787"/>
    <lineage>
        <taxon>Eukaryota</taxon>
        <taxon>Viridiplantae</taxon>
        <taxon>Streptophyta</taxon>
        <taxon>Embryophyta</taxon>
        <taxon>Tracheophyta</taxon>
        <taxon>Spermatophyta</taxon>
        <taxon>Magnoliopsida</taxon>
        <taxon>eudicotyledons</taxon>
        <taxon>Gunneridae</taxon>
        <taxon>Pentapetalae</taxon>
        <taxon>Saxifragales</taxon>
        <taxon>Crassulaceae</taxon>
        <taxon>Kalanchoe</taxon>
    </lineage>
</organism>
<dbReference type="AlphaFoldDB" id="A0A7N0RGV5"/>
<dbReference type="GO" id="GO:0005516">
    <property type="term" value="F:calmodulin binding"/>
    <property type="evidence" value="ECO:0007669"/>
    <property type="project" value="UniProtKB-KW"/>
</dbReference>
<dbReference type="PROSITE" id="PS50096">
    <property type="entry name" value="IQ"/>
    <property type="match status" value="2"/>
</dbReference>
<dbReference type="PANTHER" id="PTHR32295">
    <property type="entry name" value="IQ-DOMAIN 5-RELATED"/>
    <property type="match status" value="1"/>
</dbReference>
<dbReference type="EnsemblPlants" id="Kaladp0011s0435.1.v1.1">
    <property type="protein sequence ID" value="Kaladp0011s0435.1.v1.1"/>
    <property type="gene ID" value="Kaladp0011s0435.v1.1"/>
</dbReference>
<evidence type="ECO:0000313" key="6">
    <source>
        <dbReference type="Proteomes" id="UP000594263"/>
    </source>
</evidence>
<evidence type="ECO:0000256" key="3">
    <source>
        <dbReference type="ARBA" id="ARBA00045534"/>
    </source>
</evidence>
<comment type="similarity">
    <text evidence="2">Belongs to the IQD family.</text>
</comment>
<keyword evidence="6" id="KW-1185">Reference proteome</keyword>
<evidence type="ECO:0000256" key="2">
    <source>
        <dbReference type="ARBA" id="ARBA00024341"/>
    </source>
</evidence>
<sequence>MGGGGGASGGHWLKSLIKPKKPQHHEPECGSGGGAGGRKWKLWRSSKVTLRAGSNATASEMSDASYMAGGGDEAFATALAALIRAKPKYFMAVGKEWAAVRIQTAFRGFLARRAFRALRAVVRIQAIFRGRTVRRQAAVTLRCMQALVRVQARARARSSALSSEAGPAAQQLLNQSVSEEGWCDRSGSVDEACSKLRMRRKGAIRRERGAIDHQPLLKLDKGSASDWTWLDRWMAASPWENRLVEETGDRASKTFSRARAGRIPEDFDSISVRRSNTSTRVSARAVTSHHFATRACSDPTSGYRRDEGSGSGSTSSTSATPSPVLRKAGYMNPTESIKAKQHQRSYSSLSSSKQMVDGFRRRRKSSNGDSGSEHCAGKDLYPID</sequence>
<proteinExistence type="inferred from homology"/>
<evidence type="ECO:0000313" key="5">
    <source>
        <dbReference type="EnsemblPlants" id="Kaladp0011s0435.1.v1.1"/>
    </source>
</evidence>
<dbReference type="SUPFAM" id="SSF52540">
    <property type="entry name" value="P-loop containing nucleoside triphosphate hydrolases"/>
    <property type="match status" value="1"/>
</dbReference>
<dbReference type="PANTHER" id="PTHR32295:SF126">
    <property type="entry name" value="PROTEIN IQ-DOMAIN 8"/>
    <property type="match status" value="1"/>
</dbReference>
<evidence type="ECO:0000256" key="4">
    <source>
        <dbReference type="SAM" id="MobiDB-lite"/>
    </source>
</evidence>
<dbReference type="Pfam" id="PF00612">
    <property type="entry name" value="IQ"/>
    <property type="match status" value="2"/>
</dbReference>
<accession>A0A7N0RGV5</accession>
<dbReference type="Proteomes" id="UP000594263">
    <property type="component" value="Unplaced"/>
</dbReference>
<keyword evidence="1" id="KW-0112">Calmodulin-binding</keyword>
<comment type="function">
    <text evidence="3">May be involved in cooperative interactions with calmodulins or calmodulin-like proteins. Recruits calmodulin proteins to microtubules, thus being a potential scaffold in cellular signaling and trafficking. May associate with nucleic acids and regulate gene expression at the transcriptional or post-transcriptional level.</text>
</comment>
<dbReference type="SMART" id="SM00015">
    <property type="entry name" value="IQ"/>
    <property type="match status" value="2"/>
</dbReference>
<dbReference type="InterPro" id="IPR000048">
    <property type="entry name" value="IQ_motif_EF-hand-BS"/>
</dbReference>
<reference evidence="5" key="1">
    <citation type="submission" date="2021-01" db="UniProtKB">
        <authorList>
            <consortium name="EnsemblPlants"/>
        </authorList>
    </citation>
    <scope>IDENTIFICATION</scope>
</reference>
<dbReference type="InterPro" id="IPR027417">
    <property type="entry name" value="P-loop_NTPase"/>
</dbReference>
<protein>
    <recommendedName>
        <fullName evidence="7">Calmodulin binding protein</fullName>
    </recommendedName>
</protein>
<feature type="region of interest" description="Disordered" evidence="4">
    <location>
        <begin position="19"/>
        <end position="38"/>
    </location>
</feature>
<evidence type="ECO:0000256" key="1">
    <source>
        <dbReference type="ARBA" id="ARBA00022860"/>
    </source>
</evidence>
<feature type="compositionally biased region" description="Low complexity" evidence="4">
    <location>
        <begin position="312"/>
        <end position="323"/>
    </location>
</feature>
<dbReference type="Gene3D" id="1.20.5.190">
    <property type="match status" value="1"/>
</dbReference>
<evidence type="ECO:0008006" key="7">
    <source>
        <dbReference type="Google" id="ProtNLM"/>
    </source>
</evidence>